<reference evidence="2" key="1">
    <citation type="journal article" date="2019" name="Int. J. Syst. Evol. Microbiol.">
        <title>The Global Catalogue of Microorganisms (GCM) 10K type strain sequencing project: providing services to taxonomists for standard genome sequencing and annotation.</title>
        <authorList>
            <consortium name="The Broad Institute Genomics Platform"/>
            <consortium name="The Broad Institute Genome Sequencing Center for Infectious Disease"/>
            <person name="Wu L."/>
            <person name="Ma J."/>
        </authorList>
    </citation>
    <scope>NUCLEOTIDE SEQUENCE [LARGE SCALE GENOMIC DNA]</scope>
    <source>
        <strain evidence="2">JCM 18304</strain>
    </source>
</reference>
<dbReference type="Proteomes" id="UP001501570">
    <property type="component" value="Unassembled WGS sequence"/>
</dbReference>
<keyword evidence="2" id="KW-1185">Reference proteome</keyword>
<accession>A0ABP9SRM0</accession>
<organism evidence="1 2">
    <name type="scientific">Rugosimonospora acidiphila</name>
    <dbReference type="NCBI Taxonomy" id="556531"/>
    <lineage>
        <taxon>Bacteria</taxon>
        <taxon>Bacillati</taxon>
        <taxon>Actinomycetota</taxon>
        <taxon>Actinomycetes</taxon>
        <taxon>Micromonosporales</taxon>
        <taxon>Micromonosporaceae</taxon>
        <taxon>Rugosimonospora</taxon>
    </lineage>
</organism>
<evidence type="ECO:0000313" key="2">
    <source>
        <dbReference type="Proteomes" id="UP001501570"/>
    </source>
</evidence>
<sequence>MSTVNEHTGERELELRELTADNVVLVRRRLLRATSFEEQIEVETYLDTLWSIADIDLRRARARRASSPAAVARVAEIHRLLQTAHDSAAADQVQAAADALEQAAALLSDRG</sequence>
<dbReference type="EMBL" id="BAABJQ010000040">
    <property type="protein sequence ID" value="GAA5199864.1"/>
    <property type="molecule type" value="Genomic_DNA"/>
</dbReference>
<evidence type="ECO:0008006" key="3">
    <source>
        <dbReference type="Google" id="ProtNLM"/>
    </source>
</evidence>
<evidence type="ECO:0000313" key="1">
    <source>
        <dbReference type="EMBL" id="GAA5199864.1"/>
    </source>
</evidence>
<proteinExistence type="predicted"/>
<name>A0ABP9SRM0_9ACTN</name>
<gene>
    <name evidence="1" type="ORF">GCM10023322_76440</name>
</gene>
<protein>
    <recommendedName>
        <fullName evidence="3">DivIVA domain-containing protein</fullName>
    </recommendedName>
</protein>
<dbReference type="RefSeq" id="WP_345638175.1">
    <property type="nucleotide sequence ID" value="NZ_BAABJQ010000040.1"/>
</dbReference>
<comment type="caution">
    <text evidence="1">The sequence shown here is derived from an EMBL/GenBank/DDBJ whole genome shotgun (WGS) entry which is preliminary data.</text>
</comment>